<organism evidence="2 3">
    <name type="scientific">Blastomonas aquatica</name>
    <dbReference type="NCBI Taxonomy" id="1510276"/>
    <lineage>
        <taxon>Bacteria</taxon>
        <taxon>Pseudomonadati</taxon>
        <taxon>Pseudomonadota</taxon>
        <taxon>Alphaproteobacteria</taxon>
        <taxon>Sphingomonadales</taxon>
        <taxon>Sphingomonadaceae</taxon>
        <taxon>Blastomonas</taxon>
    </lineage>
</organism>
<dbReference type="Proteomes" id="UP000614261">
    <property type="component" value="Unassembled WGS sequence"/>
</dbReference>
<evidence type="ECO:0000259" key="1">
    <source>
        <dbReference type="Pfam" id="PF20075"/>
    </source>
</evidence>
<proteinExistence type="predicted"/>
<evidence type="ECO:0000313" key="3">
    <source>
        <dbReference type="Proteomes" id="UP000614261"/>
    </source>
</evidence>
<sequence length="74" mass="8261">MPKTGKDWEDQVKGLLKAELKRRNISYAELVGKLADIGVMDSEPNVRNKLSRGKFTAVFLIQCLEAIGASELRL</sequence>
<feature type="domain" description="DUF6471" evidence="1">
    <location>
        <begin position="8"/>
        <end position="71"/>
    </location>
</feature>
<dbReference type="EMBL" id="BMGD01000001">
    <property type="protein sequence ID" value="GGB52078.1"/>
    <property type="molecule type" value="Genomic_DNA"/>
</dbReference>
<keyword evidence="3" id="KW-1185">Reference proteome</keyword>
<dbReference type="Pfam" id="PF20075">
    <property type="entry name" value="DUF6471"/>
    <property type="match status" value="1"/>
</dbReference>
<dbReference type="RefSeq" id="WP_188512637.1">
    <property type="nucleotide sequence ID" value="NZ_BMGD01000001.1"/>
</dbReference>
<gene>
    <name evidence="2" type="ORF">GCM10010833_03520</name>
</gene>
<comment type="caution">
    <text evidence="2">The sequence shown here is derived from an EMBL/GenBank/DDBJ whole genome shotgun (WGS) entry which is preliminary data.</text>
</comment>
<accession>A0ABQ1ITG1</accession>
<name>A0ABQ1ITG1_9SPHN</name>
<dbReference type="InterPro" id="IPR045526">
    <property type="entry name" value="DUF6471"/>
</dbReference>
<evidence type="ECO:0000313" key="2">
    <source>
        <dbReference type="EMBL" id="GGB52078.1"/>
    </source>
</evidence>
<reference evidence="3" key="1">
    <citation type="journal article" date="2019" name="Int. J. Syst. Evol. Microbiol.">
        <title>The Global Catalogue of Microorganisms (GCM) 10K type strain sequencing project: providing services to taxonomists for standard genome sequencing and annotation.</title>
        <authorList>
            <consortium name="The Broad Institute Genomics Platform"/>
            <consortium name="The Broad Institute Genome Sequencing Center for Infectious Disease"/>
            <person name="Wu L."/>
            <person name="Ma J."/>
        </authorList>
    </citation>
    <scope>NUCLEOTIDE SEQUENCE [LARGE SCALE GENOMIC DNA]</scope>
    <source>
        <strain evidence="3">CGMCC 1.12851</strain>
    </source>
</reference>
<protein>
    <recommendedName>
        <fullName evidence="1">DUF6471 domain-containing protein</fullName>
    </recommendedName>
</protein>